<dbReference type="EMBL" id="DS113186">
    <property type="protein sequence ID" value="EAY22018.1"/>
    <property type="molecule type" value="Genomic_DNA"/>
</dbReference>
<organism evidence="2 3">
    <name type="scientific">Trichomonas vaginalis (strain ATCC PRA-98 / G3)</name>
    <dbReference type="NCBI Taxonomy" id="412133"/>
    <lineage>
        <taxon>Eukaryota</taxon>
        <taxon>Metamonada</taxon>
        <taxon>Parabasalia</taxon>
        <taxon>Trichomonadida</taxon>
        <taxon>Trichomonadidae</taxon>
        <taxon>Trichomonas</taxon>
    </lineage>
</organism>
<keyword evidence="1" id="KW-0812">Transmembrane</keyword>
<gene>
    <name evidence="2" type="ORF">TVAG_456530</name>
</gene>
<dbReference type="VEuPathDB" id="TrichDB:TVAGG3_0264300"/>
<protein>
    <submittedName>
        <fullName evidence="2">Uncharacterized protein</fullName>
    </submittedName>
</protein>
<keyword evidence="1" id="KW-1133">Transmembrane helix</keyword>
<sequence length="307" mass="33801">MQRNGFFFALILKDIRTSSATLNSICNNVSPSSDFAYKISAGEPKCLLTSSGFFFGQNLTLTGYYLPSDSLEYEDIGSTDNAVLILFESQIGYTVIKSSTTQIILFVPYEYTKICPNNKSVVAQIYVTTFSHLTIKITQTSNICEGLLAISASSIILNYTNPNSDISISYYSKSSYMDEKSSQYDGGGIYDNYADIAIDNNDSATRVIGVTVQLRENKRIPQFLGIMPQAAGIYTASDITNSKIPEAAFDNIPGVVSDDDKYSKPDSLLTIAIIISSIGAAILLIILIICCCRRRSRIRRRINSKKN</sequence>
<dbReference type="Proteomes" id="UP000001542">
    <property type="component" value="Unassembled WGS sequence"/>
</dbReference>
<keyword evidence="1" id="KW-0472">Membrane</keyword>
<dbReference type="RefSeq" id="XP_001583004.1">
    <property type="nucleotide sequence ID" value="XM_001582954.1"/>
</dbReference>
<proteinExistence type="predicted"/>
<keyword evidence="3" id="KW-1185">Reference proteome</keyword>
<feature type="transmembrane region" description="Helical" evidence="1">
    <location>
        <begin position="268"/>
        <end position="292"/>
    </location>
</feature>
<evidence type="ECO:0000256" key="1">
    <source>
        <dbReference type="SAM" id="Phobius"/>
    </source>
</evidence>
<dbReference type="InParanoid" id="A2DBX7"/>
<dbReference type="AlphaFoldDB" id="A2DBX7"/>
<reference evidence="2" key="2">
    <citation type="journal article" date="2007" name="Science">
        <title>Draft genome sequence of the sexually transmitted pathogen Trichomonas vaginalis.</title>
        <authorList>
            <person name="Carlton J.M."/>
            <person name="Hirt R.P."/>
            <person name="Silva J.C."/>
            <person name="Delcher A.L."/>
            <person name="Schatz M."/>
            <person name="Zhao Q."/>
            <person name="Wortman J.R."/>
            <person name="Bidwell S.L."/>
            <person name="Alsmark U.C.M."/>
            <person name="Besteiro S."/>
            <person name="Sicheritz-Ponten T."/>
            <person name="Noel C.J."/>
            <person name="Dacks J.B."/>
            <person name="Foster P.G."/>
            <person name="Simillion C."/>
            <person name="Van de Peer Y."/>
            <person name="Miranda-Saavedra D."/>
            <person name="Barton G.J."/>
            <person name="Westrop G.D."/>
            <person name="Mueller S."/>
            <person name="Dessi D."/>
            <person name="Fiori P.L."/>
            <person name="Ren Q."/>
            <person name="Paulsen I."/>
            <person name="Zhang H."/>
            <person name="Bastida-Corcuera F.D."/>
            <person name="Simoes-Barbosa A."/>
            <person name="Brown M.T."/>
            <person name="Hayes R.D."/>
            <person name="Mukherjee M."/>
            <person name="Okumura C.Y."/>
            <person name="Schneider R."/>
            <person name="Smith A.J."/>
            <person name="Vanacova S."/>
            <person name="Villalvazo M."/>
            <person name="Haas B.J."/>
            <person name="Pertea M."/>
            <person name="Feldblyum T.V."/>
            <person name="Utterback T.R."/>
            <person name="Shu C.L."/>
            <person name="Osoegawa K."/>
            <person name="de Jong P.J."/>
            <person name="Hrdy I."/>
            <person name="Horvathova L."/>
            <person name="Zubacova Z."/>
            <person name="Dolezal P."/>
            <person name="Malik S.B."/>
            <person name="Logsdon J.M. Jr."/>
            <person name="Henze K."/>
            <person name="Gupta A."/>
            <person name="Wang C.C."/>
            <person name="Dunne R.L."/>
            <person name="Upcroft J.A."/>
            <person name="Upcroft P."/>
            <person name="White O."/>
            <person name="Salzberg S.L."/>
            <person name="Tang P."/>
            <person name="Chiu C.-H."/>
            <person name="Lee Y.-S."/>
            <person name="Embley T.M."/>
            <person name="Coombs G.H."/>
            <person name="Mottram J.C."/>
            <person name="Tachezy J."/>
            <person name="Fraser-Liggett C.M."/>
            <person name="Johnson P.J."/>
        </authorList>
    </citation>
    <scope>NUCLEOTIDE SEQUENCE [LARGE SCALE GENOMIC DNA]</scope>
    <source>
        <strain evidence="2">G3</strain>
    </source>
</reference>
<dbReference type="VEuPathDB" id="TrichDB:TVAG_456530"/>
<reference evidence="2" key="1">
    <citation type="submission" date="2006-10" db="EMBL/GenBank/DDBJ databases">
        <authorList>
            <person name="Amadeo P."/>
            <person name="Zhao Q."/>
            <person name="Wortman J."/>
            <person name="Fraser-Liggett C."/>
            <person name="Carlton J."/>
        </authorList>
    </citation>
    <scope>NUCLEOTIDE SEQUENCE</scope>
    <source>
        <strain evidence="2">G3</strain>
    </source>
</reference>
<dbReference type="KEGG" id="tva:5467571"/>
<accession>A2DBX7</accession>
<evidence type="ECO:0000313" key="3">
    <source>
        <dbReference type="Proteomes" id="UP000001542"/>
    </source>
</evidence>
<name>A2DBX7_TRIV3</name>
<dbReference type="SMR" id="A2DBX7"/>
<evidence type="ECO:0000313" key="2">
    <source>
        <dbReference type="EMBL" id="EAY22018.1"/>
    </source>
</evidence>